<evidence type="ECO:0000313" key="2">
    <source>
        <dbReference type="Proteomes" id="UP000054166"/>
    </source>
</evidence>
<accession>A0A0C3BVT7</accession>
<dbReference type="EMBL" id="KN832998">
    <property type="protein sequence ID" value="KIM81487.1"/>
    <property type="molecule type" value="Genomic_DNA"/>
</dbReference>
<name>A0A0C3BVT7_PILCF</name>
<dbReference type="InParanoid" id="A0A0C3BVT7"/>
<reference evidence="1 2" key="1">
    <citation type="submission" date="2014-04" db="EMBL/GenBank/DDBJ databases">
        <authorList>
            <consortium name="DOE Joint Genome Institute"/>
            <person name="Kuo A."/>
            <person name="Tarkka M."/>
            <person name="Buscot F."/>
            <person name="Kohler A."/>
            <person name="Nagy L.G."/>
            <person name="Floudas D."/>
            <person name="Copeland A."/>
            <person name="Barry K.W."/>
            <person name="Cichocki N."/>
            <person name="Veneault-Fourrey C."/>
            <person name="LaButti K."/>
            <person name="Lindquist E.A."/>
            <person name="Lipzen A."/>
            <person name="Lundell T."/>
            <person name="Morin E."/>
            <person name="Murat C."/>
            <person name="Sun H."/>
            <person name="Tunlid A."/>
            <person name="Henrissat B."/>
            <person name="Grigoriev I.V."/>
            <person name="Hibbett D.S."/>
            <person name="Martin F."/>
            <person name="Nordberg H.P."/>
            <person name="Cantor M.N."/>
            <person name="Hua S.X."/>
        </authorList>
    </citation>
    <scope>NUCLEOTIDE SEQUENCE [LARGE SCALE GENOMIC DNA]</scope>
    <source>
        <strain evidence="1 2">F 1598</strain>
    </source>
</reference>
<evidence type="ECO:0000313" key="1">
    <source>
        <dbReference type="EMBL" id="KIM81487.1"/>
    </source>
</evidence>
<protein>
    <submittedName>
        <fullName evidence="1">Uncharacterized protein</fullName>
    </submittedName>
</protein>
<reference evidence="2" key="2">
    <citation type="submission" date="2015-01" db="EMBL/GenBank/DDBJ databases">
        <title>Evolutionary Origins and Diversification of the Mycorrhizal Mutualists.</title>
        <authorList>
            <consortium name="DOE Joint Genome Institute"/>
            <consortium name="Mycorrhizal Genomics Consortium"/>
            <person name="Kohler A."/>
            <person name="Kuo A."/>
            <person name="Nagy L.G."/>
            <person name="Floudas D."/>
            <person name="Copeland A."/>
            <person name="Barry K.W."/>
            <person name="Cichocki N."/>
            <person name="Veneault-Fourrey C."/>
            <person name="LaButti K."/>
            <person name="Lindquist E.A."/>
            <person name="Lipzen A."/>
            <person name="Lundell T."/>
            <person name="Morin E."/>
            <person name="Murat C."/>
            <person name="Riley R."/>
            <person name="Ohm R."/>
            <person name="Sun H."/>
            <person name="Tunlid A."/>
            <person name="Henrissat B."/>
            <person name="Grigoriev I.V."/>
            <person name="Hibbett D.S."/>
            <person name="Martin F."/>
        </authorList>
    </citation>
    <scope>NUCLEOTIDE SEQUENCE [LARGE SCALE GENOMIC DNA]</scope>
    <source>
        <strain evidence="2">F 1598</strain>
    </source>
</reference>
<gene>
    <name evidence="1" type="ORF">PILCRDRAFT_494211</name>
</gene>
<proteinExistence type="predicted"/>
<dbReference type="AlphaFoldDB" id="A0A0C3BVT7"/>
<dbReference type="Proteomes" id="UP000054166">
    <property type="component" value="Unassembled WGS sequence"/>
</dbReference>
<keyword evidence="2" id="KW-1185">Reference proteome</keyword>
<dbReference type="HOGENOM" id="CLU_2850495_0_0_1"/>
<organism evidence="1 2">
    <name type="scientific">Piloderma croceum (strain F 1598)</name>
    <dbReference type="NCBI Taxonomy" id="765440"/>
    <lineage>
        <taxon>Eukaryota</taxon>
        <taxon>Fungi</taxon>
        <taxon>Dikarya</taxon>
        <taxon>Basidiomycota</taxon>
        <taxon>Agaricomycotina</taxon>
        <taxon>Agaricomycetes</taxon>
        <taxon>Agaricomycetidae</taxon>
        <taxon>Atheliales</taxon>
        <taxon>Atheliaceae</taxon>
        <taxon>Piloderma</taxon>
    </lineage>
</organism>
<sequence length="65" mass="7189">MILDGAIGPGMKRFSNILTYCTQVPNNMKMDASWEGLPCTYDVALRSGMASIEALHLFSVLCCRF</sequence>